<protein>
    <submittedName>
        <fullName evidence="1">Uncharacterized protein</fullName>
    </submittedName>
</protein>
<reference evidence="1" key="1">
    <citation type="journal article" date="2020" name="Stud. Mycol.">
        <title>101 Dothideomycetes genomes: a test case for predicting lifestyles and emergence of pathogens.</title>
        <authorList>
            <person name="Haridas S."/>
            <person name="Albert R."/>
            <person name="Binder M."/>
            <person name="Bloem J."/>
            <person name="Labutti K."/>
            <person name="Salamov A."/>
            <person name="Andreopoulos B."/>
            <person name="Baker S."/>
            <person name="Barry K."/>
            <person name="Bills G."/>
            <person name="Bluhm B."/>
            <person name="Cannon C."/>
            <person name="Castanera R."/>
            <person name="Culley D."/>
            <person name="Daum C."/>
            <person name="Ezra D."/>
            <person name="Gonzalez J."/>
            <person name="Henrissat B."/>
            <person name="Kuo A."/>
            <person name="Liang C."/>
            <person name="Lipzen A."/>
            <person name="Lutzoni F."/>
            <person name="Magnuson J."/>
            <person name="Mondo S."/>
            <person name="Nolan M."/>
            <person name="Ohm R."/>
            <person name="Pangilinan J."/>
            <person name="Park H.-J."/>
            <person name="Ramirez L."/>
            <person name="Alfaro M."/>
            <person name="Sun H."/>
            <person name="Tritt A."/>
            <person name="Yoshinaga Y."/>
            <person name="Zwiers L.-H."/>
            <person name="Turgeon B."/>
            <person name="Goodwin S."/>
            <person name="Spatafora J."/>
            <person name="Crous P."/>
            <person name="Grigoriev I."/>
        </authorList>
    </citation>
    <scope>NUCLEOTIDE SEQUENCE</scope>
    <source>
        <strain evidence="1">CBS 279.74</strain>
    </source>
</reference>
<gene>
    <name evidence="1" type="ORF">K504DRAFT_462175</name>
</gene>
<organism evidence="1 2">
    <name type="scientific">Pleomassaria siparia CBS 279.74</name>
    <dbReference type="NCBI Taxonomy" id="1314801"/>
    <lineage>
        <taxon>Eukaryota</taxon>
        <taxon>Fungi</taxon>
        <taxon>Dikarya</taxon>
        <taxon>Ascomycota</taxon>
        <taxon>Pezizomycotina</taxon>
        <taxon>Dothideomycetes</taxon>
        <taxon>Pleosporomycetidae</taxon>
        <taxon>Pleosporales</taxon>
        <taxon>Pleomassariaceae</taxon>
        <taxon>Pleomassaria</taxon>
    </lineage>
</organism>
<keyword evidence="2" id="KW-1185">Reference proteome</keyword>
<proteinExistence type="predicted"/>
<accession>A0A6G1KLE8</accession>
<evidence type="ECO:0000313" key="1">
    <source>
        <dbReference type="EMBL" id="KAF2713664.1"/>
    </source>
</evidence>
<dbReference type="AlphaFoldDB" id="A0A6G1KLE8"/>
<sequence length="136" mass="14291">MSCFSLQVPVARHYRVTLAMSLDSLVLSVAVEALVGVAVGSTSVAEAAGTGLVVVVVDHCSIPDSAADNSTLLDRFGLQYILCFEALDLYMESSKVAGGQWAVGSGSGSDDLVLSRPHLSNLPRQATYSTCTYVYV</sequence>
<dbReference type="Proteomes" id="UP000799428">
    <property type="component" value="Unassembled WGS sequence"/>
</dbReference>
<name>A0A6G1KLE8_9PLEO</name>
<evidence type="ECO:0000313" key="2">
    <source>
        <dbReference type="Proteomes" id="UP000799428"/>
    </source>
</evidence>
<dbReference type="EMBL" id="MU005765">
    <property type="protein sequence ID" value="KAF2713664.1"/>
    <property type="molecule type" value="Genomic_DNA"/>
</dbReference>